<dbReference type="InterPro" id="IPR051057">
    <property type="entry name" value="PI-PLC_domain"/>
</dbReference>
<accession>A0A482VN76</accession>
<dbReference type="InterPro" id="IPR017946">
    <property type="entry name" value="PLC-like_Pdiesterase_TIM-brl"/>
</dbReference>
<dbReference type="PANTHER" id="PTHR13593:SF103">
    <property type="entry name" value="RE10370P"/>
    <property type="match status" value="1"/>
</dbReference>
<organism evidence="1 2">
    <name type="scientific">Asbolus verrucosus</name>
    <name type="common">Desert ironclad beetle</name>
    <dbReference type="NCBI Taxonomy" id="1661398"/>
    <lineage>
        <taxon>Eukaryota</taxon>
        <taxon>Metazoa</taxon>
        <taxon>Ecdysozoa</taxon>
        <taxon>Arthropoda</taxon>
        <taxon>Hexapoda</taxon>
        <taxon>Insecta</taxon>
        <taxon>Pterygota</taxon>
        <taxon>Neoptera</taxon>
        <taxon>Endopterygota</taxon>
        <taxon>Coleoptera</taxon>
        <taxon>Polyphaga</taxon>
        <taxon>Cucujiformia</taxon>
        <taxon>Tenebrionidae</taxon>
        <taxon>Pimeliinae</taxon>
        <taxon>Asbolus</taxon>
    </lineage>
</organism>
<dbReference type="GO" id="GO:0006629">
    <property type="term" value="P:lipid metabolic process"/>
    <property type="evidence" value="ECO:0007669"/>
    <property type="project" value="InterPro"/>
</dbReference>
<proteinExistence type="predicted"/>
<comment type="caution">
    <text evidence="1">The sequence shown here is derived from an EMBL/GenBank/DDBJ whole genome shotgun (WGS) entry which is preliminary data.</text>
</comment>
<dbReference type="GO" id="GO:0008081">
    <property type="term" value="F:phosphoric diester hydrolase activity"/>
    <property type="evidence" value="ECO:0007669"/>
    <property type="project" value="InterPro"/>
</dbReference>
<dbReference type="EMBL" id="QDEB01085318">
    <property type="protein sequence ID" value="RZC33828.1"/>
    <property type="molecule type" value="Genomic_DNA"/>
</dbReference>
<keyword evidence="2" id="KW-1185">Reference proteome</keyword>
<dbReference type="Gene3D" id="3.20.20.190">
    <property type="entry name" value="Phosphatidylinositol (PI) phosphodiesterase"/>
    <property type="match status" value="2"/>
</dbReference>
<dbReference type="PROSITE" id="PS50007">
    <property type="entry name" value="PIPLC_X_DOMAIN"/>
    <property type="match status" value="1"/>
</dbReference>
<protein>
    <recommendedName>
        <fullName evidence="3">PI-PLC X domain-containing protein 1-like</fullName>
    </recommendedName>
</protein>
<dbReference type="SUPFAM" id="SSF51695">
    <property type="entry name" value="PLC-like phosphodiesterases"/>
    <property type="match status" value="2"/>
</dbReference>
<dbReference type="Proteomes" id="UP000292052">
    <property type="component" value="Unassembled WGS sequence"/>
</dbReference>
<feature type="non-terminal residue" evidence="1">
    <location>
        <position position="728"/>
    </location>
</feature>
<gene>
    <name evidence="1" type="ORF">BDFB_002645</name>
</gene>
<name>A0A482VN76_ASBVE</name>
<evidence type="ECO:0008006" key="3">
    <source>
        <dbReference type="Google" id="ProtNLM"/>
    </source>
</evidence>
<reference evidence="1 2" key="1">
    <citation type="submission" date="2017-03" db="EMBL/GenBank/DDBJ databases">
        <title>Genome of the blue death feigning beetle - Asbolus verrucosus.</title>
        <authorList>
            <person name="Rider S.D."/>
        </authorList>
    </citation>
    <scope>NUCLEOTIDE SEQUENCE [LARGE SCALE GENOMIC DNA]</scope>
    <source>
        <strain evidence="1">Butters</strain>
        <tissue evidence="1">Head and leg muscle</tissue>
    </source>
</reference>
<evidence type="ECO:0000313" key="2">
    <source>
        <dbReference type="Proteomes" id="UP000292052"/>
    </source>
</evidence>
<sequence length="728" mass="84241">SGNNPCGQLYLTQSSDKEKYLEINWNFTCKDVPDMIVLTLHDSKIEDEEAQILYKISPGSVSKGYHKTNYSVKNVPLPGNWTETDDNPDLDAKCFDYYVASVRNNVVTYSQCLAIQPTWMSHFGSLRIGSMMIPGTHNSGAWQGGPPLIKKYILNQDKNFWQQLVYGIRYFDIRIGRYGKSNGLYINHSFIKCTALRPELESAANFIKKSPKEVIILDFHRFPHPKDFTIAYHKEILDLVADVFKDLIFPFPKLIHRQGPKLEEFWKSGKRVIISYNNPLVNEVDWLWRPIRREWGNIQYLDILEDYIKSRASVPAKGNPMTVLMAELTPNYISILKNVTKNLRDLAALVNRDLADWIRENNRSDNLNIIATDFFTGNDEETPPLVKIRASDYPEGYYKTKIKFGQPWLPGNWEYRETLIRADPGPHCFPYWIASIKGSEIIDTKCLGIQPTWMNDNRLHIGTQKIGNLFIPGTHNSGAFSGIPKFLENYILNQDRNIWTQLVHGIRYLDLRIGYYENEGFYVNHDLVRITKVIQIFKEIRKFVQLAPKEVVVVDFHRFPYPSNFNATLHDKFVSLVYDYLGDLALPPGGLQVGKGPTLNEIWAQNKNVIICYADKAVARENYWLWQPLQQHWANTKNVGSLRNFLSRAIKEHRVTLNPMFALMAELTPQPIDLFFRTNNLRKLANDVNRKVTMWFRDDWARDVNIVATDYFLGNDIINVAIEANSNR</sequence>
<evidence type="ECO:0000313" key="1">
    <source>
        <dbReference type="EMBL" id="RZC33828.1"/>
    </source>
</evidence>
<feature type="non-terminal residue" evidence="1">
    <location>
        <position position="1"/>
    </location>
</feature>
<dbReference type="PANTHER" id="PTHR13593">
    <property type="match status" value="1"/>
</dbReference>
<dbReference type="AlphaFoldDB" id="A0A482VN76"/>
<dbReference type="CDD" id="cd08622">
    <property type="entry name" value="PI-PLCXDc_CG14945_like"/>
    <property type="match status" value="1"/>
</dbReference>
<dbReference type="OrthoDB" id="1046782at2759"/>